<protein>
    <recommendedName>
        <fullName evidence="4">Glycosyl transferase family 1 domain-containing protein</fullName>
    </recommendedName>
</protein>
<dbReference type="Gene3D" id="3.40.50.2000">
    <property type="entry name" value="Glycogen Phosphorylase B"/>
    <property type="match status" value="2"/>
</dbReference>
<dbReference type="InterPro" id="IPR001296">
    <property type="entry name" value="Glyco_trans_1"/>
</dbReference>
<evidence type="ECO:0000259" key="1">
    <source>
        <dbReference type="Pfam" id="PF00534"/>
    </source>
</evidence>
<dbReference type="PANTHER" id="PTHR45947">
    <property type="entry name" value="SULFOQUINOVOSYL TRANSFERASE SQD2"/>
    <property type="match status" value="1"/>
</dbReference>
<accession>A0A382A2Z4</accession>
<dbReference type="EMBL" id="UINC01023646">
    <property type="protein sequence ID" value="SVA95724.1"/>
    <property type="molecule type" value="Genomic_DNA"/>
</dbReference>
<dbReference type="Pfam" id="PF00534">
    <property type="entry name" value="Glycos_transf_1"/>
    <property type="match status" value="1"/>
</dbReference>
<reference evidence="3" key="1">
    <citation type="submission" date="2018-05" db="EMBL/GenBank/DDBJ databases">
        <authorList>
            <person name="Lanie J.A."/>
            <person name="Ng W.-L."/>
            <person name="Kazmierczak K.M."/>
            <person name="Andrzejewski T.M."/>
            <person name="Davidsen T.M."/>
            <person name="Wayne K.J."/>
            <person name="Tettelin H."/>
            <person name="Glass J.I."/>
            <person name="Rusch D."/>
            <person name="Podicherti R."/>
            <person name="Tsui H.-C.T."/>
            <person name="Winkler M.E."/>
        </authorList>
    </citation>
    <scope>NUCLEOTIDE SEQUENCE</scope>
</reference>
<feature type="domain" description="Glycosyltransferase subfamily 4-like N-terminal" evidence="2">
    <location>
        <begin position="2"/>
        <end position="178"/>
    </location>
</feature>
<dbReference type="SUPFAM" id="SSF53756">
    <property type="entry name" value="UDP-Glycosyltransferase/glycogen phosphorylase"/>
    <property type="match status" value="1"/>
</dbReference>
<evidence type="ECO:0008006" key="4">
    <source>
        <dbReference type="Google" id="ProtNLM"/>
    </source>
</evidence>
<gene>
    <name evidence="3" type="ORF">METZ01_LOCUS148578</name>
</gene>
<dbReference type="InterPro" id="IPR028098">
    <property type="entry name" value="Glyco_trans_4-like_N"/>
</dbReference>
<evidence type="ECO:0000313" key="3">
    <source>
        <dbReference type="EMBL" id="SVA95724.1"/>
    </source>
</evidence>
<dbReference type="InterPro" id="IPR050194">
    <property type="entry name" value="Glycosyltransferase_grp1"/>
</dbReference>
<proteinExistence type="predicted"/>
<dbReference type="PANTHER" id="PTHR45947:SF3">
    <property type="entry name" value="SULFOQUINOVOSYL TRANSFERASE SQD2"/>
    <property type="match status" value="1"/>
</dbReference>
<sequence>MLELAEELNFRKHRVTVITTWPEYNLDQGSVSSHFTEKKIENGITVLLVKTLPHHNVNYLLRGMSQLLMPLLFLRKLRQHRIQPDALVVYSPPLPLALVGSWLQRKKIRFVLNVQDLFPQNAIDLGILSNPLQVRFFRALENFAYRTADVVTVHSEGNQRTVLQQYPNLAGKFRILHNWVDVDYHETSVAQTDFRKKWNIRQKHIAVFAGVMGPSQYLELLLYVAEQMQDDTELLFLFVGDGQEKGKLQKLAQEKSLSNVRFESFVSRQAYPDLLRICSIGLVCLSPQNQTPVVPGKILGYMAAGLPVVAFLQSSSDGHGVVKSAQCGFSADSADKDACVQSMRNLLSQKDSFAKLGQNGKRYATEYFSKEVCVSQLKSMLEKVAV</sequence>
<dbReference type="Pfam" id="PF13579">
    <property type="entry name" value="Glyco_trans_4_4"/>
    <property type="match status" value="1"/>
</dbReference>
<name>A0A382A2Z4_9ZZZZ</name>
<evidence type="ECO:0000259" key="2">
    <source>
        <dbReference type="Pfam" id="PF13579"/>
    </source>
</evidence>
<dbReference type="CDD" id="cd03794">
    <property type="entry name" value="GT4_WbuB-like"/>
    <property type="match status" value="1"/>
</dbReference>
<feature type="domain" description="Glycosyl transferase family 1" evidence="1">
    <location>
        <begin position="192"/>
        <end position="362"/>
    </location>
</feature>
<dbReference type="GO" id="GO:0016758">
    <property type="term" value="F:hexosyltransferase activity"/>
    <property type="evidence" value="ECO:0007669"/>
    <property type="project" value="TreeGrafter"/>
</dbReference>
<organism evidence="3">
    <name type="scientific">marine metagenome</name>
    <dbReference type="NCBI Taxonomy" id="408172"/>
    <lineage>
        <taxon>unclassified sequences</taxon>
        <taxon>metagenomes</taxon>
        <taxon>ecological metagenomes</taxon>
    </lineage>
</organism>
<dbReference type="AlphaFoldDB" id="A0A382A2Z4"/>